<comment type="caution">
    <text evidence="1">The sequence shown here is derived from an EMBL/GenBank/DDBJ whole genome shotgun (WGS) entry which is preliminary data.</text>
</comment>
<evidence type="ECO:0000313" key="1">
    <source>
        <dbReference type="EMBL" id="MBE9076180.1"/>
    </source>
</evidence>
<organism evidence="1 2">
    <name type="scientific">Vasconcelosia minhoensis LEGE 07310</name>
    <dbReference type="NCBI Taxonomy" id="915328"/>
    <lineage>
        <taxon>Bacteria</taxon>
        <taxon>Bacillati</taxon>
        <taxon>Cyanobacteriota</taxon>
        <taxon>Cyanophyceae</taxon>
        <taxon>Nodosilineales</taxon>
        <taxon>Cymatolegaceae</taxon>
        <taxon>Vasconcelosia</taxon>
        <taxon>Vasconcelosia minhoensis</taxon>
    </lineage>
</organism>
<gene>
    <name evidence="1" type="ORF">IQ241_02530</name>
</gene>
<dbReference type="InterPro" id="IPR025427">
    <property type="entry name" value="DUF4160"/>
</dbReference>
<dbReference type="AlphaFoldDB" id="A0A8J7A571"/>
<evidence type="ECO:0000313" key="2">
    <source>
        <dbReference type="Proteomes" id="UP000636505"/>
    </source>
</evidence>
<dbReference type="Pfam" id="PF13711">
    <property type="entry name" value="DUF4160"/>
    <property type="match status" value="1"/>
</dbReference>
<dbReference type="Proteomes" id="UP000636505">
    <property type="component" value="Unassembled WGS sequence"/>
</dbReference>
<protein>
    <submittedName>
        <fullName evidence="1">DUF4160 domain-containing protein</fullName>
    </submittedName>
</protein>
<reference evidence="1" key="1">
    <citation type="submission" date="2020-10" db="EMBL/GenBank/DDBJ databases">
        <authorList>
            <person name="Castelo-Branco R."/>
            <person name="Eusebio N."/>
            <person name="Adriana R."/>
            <person name="Vieira A."/>
            <person name="Brugerolle De Fraissinette N."/>
            <person name="Rezende De Castro R."/>
            <person name="Schneider M.P."/>
            <person name="Vasconcelos V."/>
            <person name="Leao P.N."/>
        </authorList>
    </citation>
    <scope>NUCLEOTIDE SEQUENCE</scope>
    <source>
        <strain evidence="1">LEGE 07310</strain>
    </source>
</reference>
<sequence length="85" mass="9508">MAEIFRSEGCVVKVFSNDHAPAHVHVTSAEQEIRIDISGPVAVVLESGKKRWQNADARFTKQALRLVNDRLAEIKTAWKSIHNGK</sequence>
<keyword evidence="2" id="KW-1185">Reference proteome</keyword>
<dbReference type="EMBL" id="JADEXG010000003">
    <property type="protein sequence ID" value="MBE9076180.1"/>
    <property type="molecule type" value="Genomic_DNA"/>
</dbReference>
<accession>A0A8J7A571</accession>
<proteinExistence type="predicted"/>
<name>A0A8J7A571_9CYAN</name>